<dbReference type="EMBL" id="BOVJ01000097">
    <property type="protein sequence ID" value="GIQ64486.1"/>
    <property type="molecule type" value="Genomic_DNA"/>
</dbReference>
<name>A0ABQ4N9A1_9BACL</name>
<comment type="caution">
    <text evidence="2">The sequence shown here is derived from an EMBL/GenBank/DDBJ whole genome shotgun (WGS) entry which is preliminary data.</text>
</comment>
<proteinExistence type="predicted"/>
<dbReference type="Gene3D" id="1.20.120.450">
    <property type="entry name" value="dinb family like domain"/>
    <property type="match status" value="1"/>
</dbReference>
<accession>A0ABQ4N9A1</accession>
<sequence>MNSRDDRRAFLVISKHRMVRHYLPKLQACLERLDARSLWSEEAPGMNSIGGIAMHLIEHAERNAARLLRPETKFGQGIEQYFPQTKSDPADVSAELERAFAAFGEAVDRADPAAADMYAIYHLVEHTGYHTGQIVDRVQRMTGARFRFVQNGVNEQELKRSVDAELSGAELPDAGKDV</sequence>
<feature type="domain" description="DinB-like" evidence="1">
    <location>
        <begin position="26"/>
        <end position="134"/>
    </location>
</feature>
<dbReference type="InterPro" id="IPR034660">
    <property type="entry name" value="DinB/YfiT-like"/>
</dbReference>
<dbReference type="RefSeq" id="WP_213529160.1">
    <property type="nucleotide sequence ID" value="NZ_BOVJ01000097.1"/>
</dbReference>
<keyword evidence="3" id="KW-1185">Reference proteome</keyword>
<dbReference type="InterPro" id="IPR024775">
    <property type="entry name" value="DinB-like"/>
</dbReference>
<dbReference type="Proteomes" id="UP000680304">
    <property type="component" value="Unassembled WGS sequence"/>
</dbReference>
<evidence type="ECO:0000259" key="1">
    <source>
        <dbReference type="Pfam" id="PF12867"/>
    </source>
</evidence>
<reference evidence="2 3" key="1">
    <citation type="submission" date="2021-04" db="EMBL/GenBank/DDBJ databases">
        <title>Draft genome sequence of Paenibacillus cisolokensis, LC2-13A.</title>
        <authorList>
            <person name="Uke A."/>
            <person name="Chhe C."/>
            <person name="Baramee S."/>
            <person name="Kosugi A."/>
        </authorList>
    </citation>
    <scope>NUCLEOTIDE SEQUENCE [LARGE SCALE GENOMIC DNA]</scope>
    <source>
        <strain evidence="2 3">LC2-13A</strain>
    </source>
</reference>
<protein>
    <recommendedName>
        <fullName evidence="1">DinB-like domain-containing protein</fullName>
    </recommendedName>
</protein>
<dbReference type="SUPFAM" id="SSF109854">
    <property type="entry name" value="DinB/YfiT-like putative metalloenzymes"/>
    <property type="match status" value="1"/>
</dbReference>
<evidence type="ECO:0000313" key="3">
    <source>
        <dbReference type="Proteomes" id="UP000680304"/>
    </source>
</evidence>
<evidence type="ECO:0000313" key="2">
    <source>
        <dbReference type="EMBL" id="GIQ64486.1"/>
    </source>
</evidence>
<gene>
    <name evidence="2" type="ORF">PACILC2_30540</name>
</gene>
<organism evidence="2 3">
    <name type="scientific">Paenibacillus cisolokensis</name>
    <dbReference type="NCBI Taxonomy" id="1658519"/>
    <lineage>
        <taxon>Bacteria</taxon>
        <taxon>Bacillati</taxon>
        <taxon>Bacillota</taxon>
        <taxon>Bacilli</taxon>
        <taxon>Bacillales</taxon>
        <taxon>Paenibacillaceae</taxon>
        <taxon>Paenibacillus</taxon>
    </lineage>
</organism>
<dbReference type="Pfam" id="PF12867">
    <property type="entry name" value="DinB_2"/>
    <property type="match status" value="1"/>
</dbReference>